<evidence type="ECO:0000313" key="7">
    <source>
        <dbReference type="EMBL" id="OYN86361.1"/>
    </source>
</evidence>
<gene>
    <name evidence="7" type="ORF">CGZ92_08345</name>
</gene>
<comment type="cofactor">
    <cofactor evidence="1 5">
        <name>pyridoxal 5'-phosphate</name>
        <dbReference type="ChEBI" id="CHEBI:597326"/>
    </cofactor>
</comment>
<dbReference type="SUPFAM" id="SSF53383">
    <property type="entry name" value="PLP-dependent transferases"/>
    <property type="match status" value="1"/>
</dbReference>
<dbReference type="InterPro" id="IPR015424">
    <property type="entry name" value="PyrdxlP-dep_Trfase"/>
</dbReference>
<comment type="similarity">
    <text evidence="2 5">Belongs to the trans-sulfuration enzymes family.</text>
</comment>
<dbReference type="Gene3D" id="3.90.1150.10">
    <property type="entry name" value="Aspartate Aminotransferase, domain 1"/>
    <property type="match status" value="1"/>
</dbReference>
<dbReference type="PANTHER" id="PTHR11808:SF15">
    <property type="entry name" value="CYSTATHIONINE GAMMA-LYASE"/>
    <property type="match status" value="1"/>
</dbReference>
<dbReference type="InterPro" id="IPR015421">
    <property type="entry name" value="PyrdxlP-dep_Trfase_major"/>
</dbReference>
<evidence type="ECO:0000256" key="2">
    <source>
        <dbReference type="ARBA" id="ARBA00009077"/>
    </source>
</evidence>
<feature type="modified residue" description="N6-(pyridoxal phosphate)lysine" evidence="4">
    <location>
        <position position="202"/>
    </location>
</feature>
<evidence type="ECO:0000313" key="8">
    <source>
        <dbReference type="Proteomes" id="UP000216533"/>
    </source>
</evidence>
<dbReference type="Pfam" id="PF01053">
    <property type="entry name" value="Cys_Met_Meta_PP"/>
    <property type="match status" value="1"/>
</dbReference>
<dbReference type="AlphaFoldDB" id="A0A255E5Y5"/>
<evidence type="ECO:0000256" key="6">
    <source>
        <dbReference type="SAM" id="MobiDB-lite"/>
    </source>
</evidence>
<comment type="caution">
    <text evidence="7">The sequence shown here is derived from an EMBL/GenBank/DDBJ whole genome shotgun (WGS) entry which is preliminary data.</text>
</comment>
<evidence type="ECO:0000256" key="3">
    <source>
        <dbReference type="ARBA" id="ARBA00022898"/>
    </source>
</evidence>
<accession>A0A255E5Y5</accession>
<name>A0A255E5Y5_9ACTN</name>
<dbReference type="Proteomes" id="UP000216533">
    <property type="component" value="Unassembled WGS sequence"/>
</dbReference>
<proteinExistence type="inferred from homology"/>
<organism evidence="7 8">
    <name type="scientific">Parenemella sanctibonifatiensis</name>
    <dbReference type="NCBI Taxonomy" id="2016505"/>
    <lineage>
        <taxon>Bacteria</taxon>
        <taxon>Bacillati</taxon>
        <taxon>Actinomycetota</taxon>
        <taxon>Actinomycetes</taxon>
        <taxon>Propionibacteriales</taxon>
        <taxon>Propionibacteriaceae</taxon>
        <taxon>Parenemella</taxon>
    </lineage>
</organism>
<dbReference type="GO" id="GO:0019346">
    <property type="term" value="P:transsulfuration"/>
    <property type="evidence" value="ECO:0007669"/>
    <property type="project" value="InterPro"/>
</dbReference>
<dbReference type="GO" id="GO:0005737">
    <property type="term" value="C:cytoplasm"/>
    <property type="evidence" value="ECO:0007669"/>
    <property type="project" value="TreeGrafter"/>
</dbReference>
<dbReference type="Gene3D" id="3.40.640.10">
    <property type="entry name" value="Type I PLP-dependent aspartate aminotransferase-like (Major domain)"/>
    <property type="match status" value="1"/>
</dbReference>
<evidence type="ECO:0000256" key="5">
    <source>
        <dbReference type="RuleBase" id="RU362118"/>
    </source>
</evidence>
<dbReference type="GO" id="GO:0003962">
    <property type="term" value="F:cystathionine gamma-synthase activity"/>
    <property type="evidence" value="ECO:0007669"/>
    <property type="project" value="TreeGrafter"/>
</dbReference>
<protein>
    <submittedName>
        <fullName evidence="7">Cystathionine gamma-synthase</fullName>
    </submittedName>
</protein>
<dbReference type="EMBL" id="NMVI01000018">
    <property type="protein sequence ID" value="OYN86361.1"/>
    <property type="molecule type" value="Genomic_DNA"/>
</dbReference>
<dbReference type="RefSeq" id="WP_094450930.1">
    <property type="nucleotide sequence ID" value="NZ_NMVI01000018.1"/>
</dbReference>
<dbReference type="GO" id="GO:0019343">
    <property type="term" value="P:cysteine biosynthetic process via cystathionine"/>
    <property type="evidence" value="ECO:0007669"/>
    <property type="project" value="TreeGrafter"/>
</dbReference>
<dbReference type="InterPro" id="IPR015422">
    <property type="entry name" value="PyrdxlP-dep_Trfase_small"/>
</dbReference>
<evidence type="ECO:0000256" key="1">
    <source>
        <dbReference type="ARBA" id="ARBA00001933"/>
    </source>
</evidence>
<dbReference type="PANTHER" id="PTHR11808">
    <property type="entry name" value="TRANS-SULFURATION ENZYME FAMILY MEMBER"/>
    <property type="match status" value="1"/>
</dbReference>
<dbReference type="GO" id="GO:0004123">
    <property type="term" value="F:cystathionine gamma-lyase activity"/>
    <property type="evidence" value="ECO:0007669"/>
    <property type="project" value="TreeGrafter"/>
</dbReference>
<dbReference type="GO" id="GO:0030170">
    <property type="term" value="F:pyridoxal phosphate binding"/>
    <property type="evidence" value="ECO:0007669"/>
    <property type="project" value="InterPro"/>
</dbReference>
<dbReference type="PIRSF" id="PIRSF001434">
    <property type="entry name" value="CGS"/>
    <property type="match status" value="1"/>
</dbReference>
<feature type="region of interest" description="Disordered" evidence="6">
    <location>
        <begin position="1"/>
        <end position="39"/>
    </location>
</feature>
<keyword evidence="3 4" id="KW-0663">Pyridoxal phosphate</keyword>
<reference evidence="7 8" key="1">
    <citation type="submission" date="2017-07" db="EMBL/GenBank/DDBJ databases">
        <title>Draft whole genome sequences of clinical Proprionibacteriaceae strains.</title>
        <authorList>
            <person name="Bernier A.-M."/>
            <person name="Bernard K."/>
            <person name="Domingo M.-C."/>
        </authorList>
    </citation>
    <scope>NUCLEOTIDE SEQUENCE [LARGE SCALE GENOMIC DNA]</scope>
    <source>
        <strain evidence="7 8">NML 160184</strain>
    </source>
</reference>
<evidence type="ECO:0000256" key="4">
    <source>
        <dbReference type="PIRSR" id="PIRSR001434-2"/>
    </source>
</evidence>
<dbReference type="InterPro" id="IPR000277">
    <property type="entry name" value="Cys/Met-Metab_PyrdxlP-dep_enz"/>
</dbReference>
<sequence>MSAQAQSPADEPAPHWSPQTLSVTAGRPQDPGAPLNQPPVLASNFRDGGDRLYARFGTPSHDAFEEAIGALEGGLAVGFSSGMAAAAAILGTLPAGARVVTSDNIYHGVRGLLADLERLGSAVDVRVDALDLIAVEQALTDAALLWIETPSNPLIQVLDVERLCRLAEAHGVPVVVDSTFATPMRLNPLALGATYVVHSATKYIGGHSDLLMGVVVARDEERLAPISEQRTLRGAAPGALETFLALRGLRTLGLRLDRAETNALVLAQRLLEHPNVTEVFYPGLPSDPGHLTASRQMRGFGAMLSFCVASEDEADRVLARCRLIVGATSLGGVESTAERRNRWHEGTRTGLIRLSVGIEDLDDIWADLSAALDQLSPQTQV</sequence>